<organism evidence="2 3">
    <name type="scientific">Mycolicibacterium septicum DSM 44393</name>
    <dbReference type="NCBI Taxonomy" id="1341646"/>
    <lineage>
        <taxon>Bacteria</taxon>
        <taxon>Bacillati</taxon>
        <taxon>Actinomycetota</taxon>
        <taxon>Actinomycetes</taxon>
        <taxon>Mycobacteriales</taxon>
        <taxon>Mycobacteriaceae</taxon>
        <taxon>Mycolicibacterium</taxon>
    </lineage>
</organism>
<evidence type="ECO:0008006" key="4">
    <source>
        <dbReference type="Google" id="ProtNLM"/>
    </source>
</evidence>
<sequence>MTQVVFQASDPLWERLLVPAIGPLVTVLVGGLFVWCITSKVQQNRDKKARERAEERADAEAAREALARDDALRHELVTQMTESASSFYLLMQHYWRVREAAKQAPNDADFEKVLLEVREKMDAQYLASRATGDAIENRLWGYFDSEVPRDEWHRVQDLLTVRYFQLIDKATDGLYAANQGAGHTRLSAEGLRNPRTVLAEYHAAIKVAVRLVFREELRARS</sequence>
<name>A0A7X6MPM6_9MYCO</name>
<comment type="caution">
    <text evidence="2">The sequence shown here is derived from an EMBL/GenBank/DDBJ whole genome shotgun (WGS) entry which is preliminary data.</text>
</comment>
<dbReference type="Proteomes" id="UP000518188">
    <property type="component" value="Unassembled WGS sequence"/>
</dbReference>
<keyword evidence="1" id="KW-0812">Transmembrane</keyword>
<evidence type="ECO:0000313" key="3">
    <source>
        <dbReference type="Proteomes" id="UP000518188"/>
    </source>
</evidence>
<keyword evidence="1" id="KW-0472">Membrane</keyword>
<feature type="transmembrane region" description="Helical" evidence="1">
    <location>
        <begin position="16"/>
        <end position="38"/>
    </location>
</feature>
<dbReference type="AlphaFoldDB" id="A0A7X6MPM6"/>
<proteinExistence type="predicted"/>
<gene>
    <name evidence="2" type="ORF">HGA11_13700</name>
</gene>
<evidence type="ECO:0000256" key="1">
    <source>
        <dbReference type="SAM" id="Phobius"/>
    </source>
</evidence>
<keyword evidence="1" id="KW-1133">Transmembrane helix</keyword>
<evidence type="ECO:0000313" key="2">
    <source>
        <dbReference type="EMBL" id="NKZ12034.1"/>
    </source>
</evidence>
<dbReference type="EMBL" id="JAAXPJ010000005">
    <property type="protein sequence ID" value="NKZ12034.1"/>
    <property type="molecule type" value="Genomic_DNA"/>
</dbReference>
<accession>A0A7X6MPM6</accession>
<dbReference type="RefSeq" id="WP_162563238.1">
    <property type="nucleotide sequence ID" value="NZ_HG322953.1"/>
</dbReference>
<reference evidence="2 3" key="1">
    <citation type="submission" date="2020-04" db="EMBL/GenBank/DDBJ databases">
        <title>MicrobeNet Type strains.</title>
        <authorList>
            <person name="Nicholson A.C."/>
        </authorList>
    </citation>
    <scope>NUCLEOTIDE SEQUENCE [LARGE SCALE GENOMIC DNA]</scope>
    <source>
        <strain evidence="2 3">ATCC 700731</strain>
    </source>
</reference>
<protein>
    <recommendedName>
        <fullName evidence="4">DUF4760 domain-containing protein</fullName>
    </recommendedName>
</protein>